<dbReference type="Proteomes" id="UP000724672">
    <property type="component" value="Unassembled WGS sequence"/>
</dbReference>
<feature type="transmembrane region" description="Helical" evidence="1">
    <location>
        <begin position="6"/>
        <end position="28"/>
    </location>
</feature>
<organism evidence="2 3">
    <name type="scientific">Anaeromonas frigoriresistens</name>
    <dbReference type="NCBI Taxonomy" id="2683708"/>
    <lineage>
        <taxon>Bacteria</taxon>
        <taxon>Bacillati</taxon>
        <taxon>Bacillota</taxon>
        <taxon>Tissierellia</taxon>
        <taxon>Tissierellales</taxon>
        <taxon>Thermohalobacteraceae</taxon>
        <taxon>Anaeromonas</taxon>
    </lineage>
</organism>
<proteinExistence type="predicted"/>
<comment type="caution">
    <text evidence="2">The sequence shown here is derived from an EMBL/GenBank/DDBJ whole genome shotgun (WGS) entry which is preliminary data.</text>
</comment>
<gene>
    <name evidence="2" type="ORF">GOQ27_08160</name>
</gene>
<keyword evidence="3" id="KW-1185">Reference proteome</keyword>
<keyword evidence="1" id="KW-0472">Membrane</keyword>
<evidence type="ECO:0000256" key="1">
    <source>
        <dbReference type="SAM" id="Phobius"/>
    </source>
</evidence>
<protein>
    <submittedName>
        <fullName evidence="2">Zinc ribbon domain-containing protein</fullName>
    </submittedName>
</protein>
<keyword evidence="1" id="KW-1133">Transmembrane helix</keyword>
<dbReference type="RefSeq" id="WP_203366356.1">
    <property type="nucleotide sequence ID" value="NZ_WSFT01000031.1"/>
</dbReference>
<evidence type="ECO:0000313" key="3">
    <source>
        <dbReference type="Proteomes" id="UP000724672"/>
    </source>
</evidence>
<dbReference type="EMBL" id="WSFT01000031">
    <property type="protein sequence ID" value="MBS4538436.1"/>
    <property type="molecule type" value="Genomic_DNA"/>
</dbReference>
<name>A0A942UWY8_9FIRM</name>
<feature type="transmembrane region" description="Helical" evidence="1">
    <location>
        <begin position="40"/>
        <end position="60"/>
    </location>
</feature>
<sequence length="125" mass="14484">MFMFETIIFSILSLLLLIYFLGVGIFVYRDAPKHGMKRGPWVLIATLIPNFLGLVVYLLVRNNTQRENCINCGKSIEKDYQICPYYKHNRRLKCDNCGQEINEEWIVCPSCSSSLDNKGEKVNEK</sequence>
<reference evidence="2" key="1">
    <citation type="submission" date="2019-12" db="EMBL/GenBank/DDBJ databases">
        <title>Clostridiaceae gen. nov. sp. nov., isolated from sediment in Xinjiang, China.</title>
        <authorList>
            <person name="Zhang R."/>
        </authorList>
    </citation>
    <scope>NUCLEOTIDE SEQUENCE</scope>
    <source>
        <strain evidence="2">D2Q-11</strain>
    </source>
</reference>
<accession>A0A942UWY8</accession>
<evidence type="ECO:0000313" key="2">
    <source>
        <dbReference type="EMBL" id="MBS4538436.1"/>
    </source>
</evidence>
<keyword evidence="1" id="KW-0812">Transmembrane</keyword>
<dbReference type="AlphaFoldDB" id="A0A942UWY8"/>